<dbReference type="SUPFAM" id="SSF48264">
    <property type="entry name" value="Cytochrome P450"/>
    <property type="match status" value="1"/>
</dbReference>
<dbReference type="InterPro" id="IPR050364">
    <property type="entry name" value="Cytochrome_P450_fung"/>
</dbReference>
<evidence type="ECO:0008006" key="13">
    <source>
        <dbReference type="Google" id="ProtNLM"/>
    </source>
</evidence>
<evidence type="ECO:0000256" key="4">
    <source>
        <dbReference type="ARBA" id="ARBA00022617"/>
    </source>
</evidence>
<dbReference type="PRINTS" id="PR00463">
    <property type="entry name" value="EP450I"/>
</dbReference>
<keyword evidence="8 10" id="KW-0503">Monooxygenase</keyword>
<reference evidence="11 12" key="1">
    <citation type="submission" date="2019-12" db="EMBL/GenBank/DDBJ databases">
        <authorList>
            <person name="Floudas D."/>
            <person name="Bentzer J."/>
            <person name="Ahren D."/>
            <person name="Johansson T."/>
            <person name="Persson P."/>
            <person name="Tunlid A."/>
        </authorList>
    </citation>
    <scope>NUCLEOTIDE SEQUENCE [LARGE SCALE GENOMIC DNA]</scope>
    <source>
        <strain evidence="11 12">CBS 102.39</strain>
    </source>
</reference>
<dbReference type="InterPro" id="IPR002401">
    <property type="entry name" value="Cyt_P450_E_grp-I"/>
</dbReference>
<dbReference type="PRINTS" id="PR00385">
    <property type="entry name" value="P450"/>
</dbReference>
<dbReference type="GO" id="GO:0004497">
    <property type="term" value="F:monooxygenase activity"/>
    <property type="evidence" value="ECO:0007669"/>
    <property type="project" value="UniProtKB-KW"/>
</dbReference>
<evidence type="ECO:0000256" key="8">
    <source>
        <dbReference type="ARBA" id="ARBA00023033"/>
    </source>
</evidence>
<dbReference type="AlphaFoldDB" id="A0A8H4VQR9"/>
<evidence type="ECO:0000256" key="6">
    <source>
        <dbReference type="ARBA" id="ARBA00023002"/>
    </source>
</evidence>
<dbReference type="InterPro" id="IPR017972">
    <property type="entry name" value="Cyt_P450_CS"/>
</dbReference>
<keyword evidence="12" id="KW-1185">Reference proteome</keyword>
<name>A0A8H4VQR9_9AGAR</name>
<dbReference type="Gene3D" id="1.10.630.10">
    <property type="entry name" value="Cytochrome P450"/>
    <property type="match status" value="1"/>
</dbReference>
<dbReference type="PANTHER" id="PTHR46300">
    <property type="entry name" value="P450, PUTATIVE (EUROFUNG)-RELATED-RELATED"/>
    <property type="match status" value="1"/>
</dbReference>
<dbReference type="PROSITE" id="PS00086">
    <property type="entry name" value="CYTOCHROME_P450"/>
    <property type="match status" value="1"/>
</dbReference>
<dbReference type="GO" id="GO:0016705">
    <property type="term" value="F:oxidoreductase activity, acting on paired donors, with incorporation or reduction of molecular oxygen"/>
    <property type="evidence" value="ECO:0007669"/>
    <property type="project" value="InterPro"/>
</dbReference>
<evidence type="ECO:0000256" key="7">
    <source>
        <dbReference type="ARBA" id="ARBA00023004"/>
    </source>
</evidence>
<evidence type="ECO:0000256" key="1">
    <source>
        <dbReference type="ARBA" id="ARBA00001971"/>
    </source>
</evidence>
<comment type="cofactor">
    <cofactor evidence="1 9">
        <name>heme</name>
        <dbReference type="ChEBI" id="CHEBI:30413"/>
    </cofactor>
</comment>
<dbReference type="PANTHER" id="PTHR46300:SF7">
    <property type="entry name" value="P450, PUTATIVE (EUROFUNG)-RELATED"/>
    <property type="match status" value="1"/>
</dbReference>
<evidence type="ECO:0000256" key="5">
    <source>
        <dbReference type="ARBA" id="ARBA00022723"/>
    </source>
</evidence>
<keyword evidence="6 10" id="KW-0560">Oxidoreductase</keyword>
<protein>
    <recommendedName>
        <fullName evidence="13">Cytochrome P450</fullName>
    </recommendedName>
</protein>
<evidence type="ECO:0000313" key="12">
    <source>
        <dbReference type="Proteomes" id="UP000521872"/>
    </source>
</evidence>
<sequence>MVRIRTQPAHGLHLNNIYRRHHRRLMHSNFHPTAALRFRPKLVKAARNFLARFLIDQEDVVGNAKYMASEAIIAITYGLDVQPKDDPYITVAEEGVVPLALAIVPGAFLVDTIPLLKYVPAWMPGAGFKKKAREWTELSRRMVEEPFEATKKLMAQGVCSSSFVSDTLVKMQDVADRDDAYREDNIQGVAGAMYAAGTDTTSSIVASCILALLDKPEILKKAQMQLDSVLKPGHLPDFDDEASLPYITAIAKEALRWRDVVPTAVPHLSMEEDEYKGYRIPKGSIIIPNGWAMLHNADVYPDPFTFNPERFLNEDGTLNKSVRDPGHACWGFGRRICPGRYMAFSEIWIAIASLLAVYDIKKAVDEHGRVIEPTHEYVTGLVYAPKPYRCSITPRSKEAEALIRSASAQEVFH</sequence>
<comment type="similarity">
    <text evidence="3 10">Belongs to the cytochrome P450 family.</text>
</comment>
<evidence type="ECO:0000256" key="9">
    <source>
        <dbReference type="PIRSR" id="PIRSR602401-1"/>
    </source>
</evidence>
<evidence type="ECO:0000256" key="2">
    <source>
        <dbReference type="ARBA" id="ARBA00005179"/>
    </source>
</evidence>
<feature type="binding site" description="axial binding residue" evidence="9">
    <location>
        <position position="337"/>
    </location>
    <ligand>
        <name>heme</name>
        <dbReference type="ChEBI" id="CHEBI:30413"/>
    </ligand>
    <ligandPart>
        <name>Fe</name>
        <dbReference type="ChEBI" id="CHEBI:18248"/>
    </ligandPart>
</feature>
<keyword evidence="7 9" id="KW-0408">Iron</keyword>
<gene>
    <name evidence="11" type="ORF">D9613_008323</name>
</gene>
<evidence type="ECO:0000256" key="3">
    <source>
        <dbReference type="ARBA" id="ARBA00010617"/>
    </source>
</evidence>
<organism evidence="11 12">
    <name type="scientific">Agrocybe pediades</name>
    <dbReference type="NCBI Taxonomy" id="84607"/>
    <lineage>
        <taxon>Eukaryota</taxon>
        <taxon>Fungi</taxon>
        <taxon>Dikarya</taxon>
        <taxon>Basidiomycota</taxon>
        <taxon>Agaricomycotina</taxon>
        <taxon>Agaricomycetes</taxon>
        <taxon>Agaricomycetidae</taxon>
        <taxon>Agaricales</taxon>
        <taxon>Agaricineae</taxon>
        <taxon>Strophariaceae</taxon>
        <taxon>Agrocybe</taxon>
    </lineage>
</organism>
<dbReference type="CDD" id="cd11065">
    <property type="entry name" value="CYP64-like"/>
    <property type="match status" value="1"/>
</dbReference>
<proteinExistence type="inferred from homology"/>
<dbReference type="GO" id="GO:0005506">
    <property type="term" value="F:iron ion binding"/>
    <property type="evidence" value="ECO:0007669"/>
    <property type="project" value="InterPro"/>
</dbReference>
<dbReference type="InterPro" id="IPR036396">
    <property type="entry name" value="Cyt_P450_sf"/>
</dbReference>
<dbReference type="EMBL" id="JAACJL010000031">
    <property type="protein sequence ID" value="KAF4616649.1"/>
    <property type="molecule type" value="Genomic_DNA"/>
</dbReference>
<keyword evidence="5 9" id="KW-0479">Metal-binding</keyword>
<keyword evidence="4 9" id="KW-0349">Heme</keyword>
<dbReference type="InterPro" id="IPR001128">
    <property type="entry name" value="Cyt_P450"/>
</dbReference>
<dbReference type="Pfam" id="PF00067">
    <property type="entry name" value="p450"/>
    <property type="match status" value="1"/>
</dbReference>
<comment type="caution">
    <text evidence="11">The sequence shown here is derived from an EMBL/GenBank/DDBJ whole genome shotgun (WGS) entry which is preliminary data.</text>
</comment>
<evidence type="ECO:0000313" key="11">
    <source>
        <dbReference type="EMBL" id="KAF4616649.1"/>
    </source>
</evidence>
<comment type="pathway">
    <text evidence="2">Secondary metabolite biosynthesis.</text>
</comment>
<evidence type="ECO:0000256" key="10">
    <source>
        <dbReference type="RuleBase" id="RU000461"/>
    </source>
</evidence>
<dbReference type="Proteomes" id="UP000521872">
    <property type="component" value="Unassembled WGS sequence"/>
</dbReference>
<accession>A0A8H4VQR9</accession>
<dbReference type="GO" id="GO:0020037">
    <property type="term" value="F:heme binding"/>
    <property type="evidence" value="ECO:0007669"/>
    <property type="project" value="InterPro"/>
</dbReference>